<name>A0A914Z498_9BILA</name>
<dbReference type="AlphaFoldDB" id="A0A914Z498"/>
<dbReference type="WBParaSite" id="PSU_v2.g5077.t1">
    <property type="protein sequence ID" value="PSU_v2.g5077.t1"/>
    <property type="gene ID" value="PSU_v2.g5077"/>
</dbReference>
<proteinExistence type="predicted"/>
<keyword evidence="1" id="KW-1185">Reference proteome</keyword>
<dbReference type="Proteomes" id="UP000887577">
    <property type="component" value="Unplaced"/>
</dbReference>
<sequence length="168" mass="18536">MGSFAGYFKTRVECQKLCKQNYQEKCYGYMYEPQKRGTCSIFQYSLNANFYNSPNSKVSLFKKCGDAVVTGCCGELTQSSTSFLANGDMSFTYNDNKCRSTATVTCGQPKGLGFEKNAAIVVNRINYLKIGWLGETIHAQASCSNGTWKMGNPPLIVSTLECQLSDPP</sequence>
<evidence type="ECO:0000313" key="2">
    <source>
        <dbReference type="WBParaSite" id="PSU_v2.g5077.t1"/>
    </source>
</evidence>
<reference evidence="2" key="1">
    <citation type="submission" date="2022-11" db="UniProtKB">
        <authorList>
            <consortium name="WormBaseParasite"/>
        </authorList>
    </citation>
    <scope>IDENTIFICATION</scope>
</reference>
<evidence type="ECO:0000313" key="1">
    <source>
        <dbReference type="Proteomes" id="UP000887577"/>
    </source>
</evidence>
<organism evidence="1 2">
    <name type="scientific">Panagrolaimus superbus</name>
    <dbReference type="NCBI Taxonomy" id="310955"/>
    <lineage>
        <taxon>Eukaryota</taxon>
        <taxon>Metazoa</taxon>
        <taxon>Ecdysozoa</taxon>
        <taxon>Nematoda</taxon>
        <taxon>Chromadorea</taxon>
        <taxon>Rhabditida</taxon>
        <taxon>Tylenchina</taxon>
        <taxon>Panagrolaimomorpha</taxon>
        <taxon>Panagrolaimoidea</taxon>
        <taxon>Panagrolaimidae</taxon>
        <taxon>Panagrolaimus</taxon>
    </lineage>
</organism>
<accession>A0A914Z498</accession>
<protein>
    <submittedName>
        <fullName evidence="2">C6 domain-containing protein</fullName>
    </submittedName>
</protein>